<sequence length="235" mass="26013">MATSVSLSEFVPMATYTSLVPITAFVCSRRSKYPRSLRRPTASLPFRRTVKKFASPSLSAVSNPKPTPLLLPRHQSNIFAAWCPTWLPPIPIQIPPNLSQSLLHGSTRTITNLCAIALSLPRHLASEMSLTLFFDAINGSIRTPPMSTLTPIAAIAARWLEIYSRVLLIRVLLGQFPNTRWDKQPMSAIRNMCDPYLSLFNGIIPPLNNSLDVNPLLAFLVLGILVQLARPPTAY</sequence>
<dbReference type="Proteomes" id="UP000828048">
    <property type="component" value="Chromosome 3"/>
</dbReference>
<name>A0ACB7YU71_9ERIC</name>
<protein>
    <submittedName>
        <fullName evidence="1">Uncharacterized protein</fullName>
    </submittedName>
</protein>
<dbReference type="EMBL" id="CM037153">
    <property type="protein sequence ID" value="KAH7857022.1"/>
    <property type="molecule type" value="Genomic_DNA"/>
</dbReference>
<proteinExistence type="predicted"/>
<keyword evidence="2" id="KW-1185">Reference proteome</keyword>
<organism evidence="1 2">
    <name type="scientific">Vaccinium darrowii</name>
    <dbReference type="NCBI Taxonomy" id="229202"/>
    <lineage>
        <taxon>Eukaryota</taxon>
        <taxon>Viridiplantae</taxon>
        <taxon>Streptophyta</taxon>
        <taxon>Embryophyta</taxon>
        <taxon>Tracheophyta</taxon>
        <taxon>Spermatophyta</taxon>
        <taxon>Magnoliopsida</taxon>
        <taxon>eudicotyledons</taxon>
        <taxon>Gunneridae</taxon>
        <taxon>Pentapetalae</taxon>
        <taxon>asterids</taxon>
        <taxon>Ericales</taxon>
        <taxon>Ericaceae</taxon>
        <taxon>Vaccinioideae</taxon>
        <taxon>Vaccinieae</taxon>
        <taxon>Vaccinium</taxon>
    </lineage>
</organism>
<comment type="caution">
    <text evidence="1">The sequence shown here is derived from an EMBL/GenBank/DDBJ whole genome shotgun (WGS) entry which is preliminary data.</text>
</comment>
<reference evidence="1 2" key="1">
    <citation type="journal article" date="2021" name="Hortic Res">
        <title>High-quality reference genome and annotation aids understanding of berry development for evergreen blueberry (Vaccinium darrowii).</title>
        <authorList>
            <person name="Yu J."/>
            <person name="Hulse-Kemp A.M."/>
            <person name="Babiker E."/>
            <person name="Staton M."/>
        </authorList>
    </citation>
    <scope>NUCLEOTIDE SEQUENCE [LARGE SCALE GENOMIC DNA]</scope>
    <source>
        <strain evidence="2">cv. NJ 8807/NJ 8810</strain>
        <tissue evidence="1">Young leaf</tissue>
    </source>
</reference>
<accession>A0ACB7YU71</accession>
<evidence type="ECO:0000313" key="2">
    <source>
        <dbReference type="Proteomes" id="UP000828048"/>
    </source>
</evidence>
<gene>
    <name evidence="1" type="ORF">Vadar_008138</name>
</gene>
<evidence type="ECO:0000313" key="1">
    <source>
        <dbReference type="EMBL" id="KAH7857022.1"/>
    </source>
</evidence>